<proteinExistence type="predicted"/>
<protein>
    <submittedName>
        <fullName evidence="2">PfkB family carbohydrate kinase</fullName>
    </submittedName>
</protein>
<organism evidence="2 3">
    <name type="scientific">Colletotrichum sojae</name>
    <dbReference type="NCBI Taxonomy" id="2175907"/>
    <lineage>
        <taxon>Eukaryota</taxon>
        <taxon>Fungi</taxon>
        <taxon>Dikarya</taxon>
        <taxon>Ascomycota</taxon>
        <taxon>Pezizomycotina</taxon>
        <taxon>Sordariomycetes</taxon>
        <taxon>Hypocreomycetidae</taxon>
        <taxon>Glomerellales</taxon>
        <taxon>Glomerellaceae</taxon>
        <taxon>Colletotrichum</taxon>
        <taxon>Colletotrichum orchidearum species complex</taxon>
    </lineage>
</organism>
<dbReference type="Gene3D" id="3.40.1190.20">
    <property type="match status" value="1"/>
</dbReference>
<evidence type="ECO:0000313" key="2">
    <source>
        <dbReference type="EMBL" id="KAF6816648.1"/>
    </source>
</evidence>
<dbReference type="InterPro" id="IPR029056">
    <property type="entry name" value="Ribokinase-like"/>
</dbReference>
<keyword evidence="2" id="KW-0808">Transferase</keyword>
<dbReference type="AlphaFoldDB" id="A0A8H6N207"/>
<gene>
    <name evidence="2" type="ORF">CSOJ01_02823</name>
</gene>
<accession>A0A8H6N207</accession>
<dbReference type="PANTHER" id="PTHR47098:SF1">
    <property type="entry name" value="PFKB FAMILY CARBOHYDRATE KINASE SUPERFAMILY (AFU_ORTHOLOGUE AFUA_4G09500)"/>
    <property type="match status" value="1"/>
</dbReference>
<dbReference type="GO" id="GO:0016301">
    <property type="term" value="F:kinase activity"/>
    <property type="evidence" value="ECO:0007669"/>
    <property type="project" value="UniProtKB-KW"/>
</dbReference>
<reference evidence="2 3" key="1">
    <citation type="journal article" date="2020" name="Phytopathology">
        <title>Genome Sequence Resources of Colletotrichum truncatum, C. plurivorum, C. musicola, and C. sojae: Four Species Pathogenic to Soybean (Glycine max).</title>
        <authorList>
            <person name="Rogerio F."/>
            <person name="Boufleur T.R."/>
            <person name="Ciampi-Guillardi M."/>
            <person name="Sukno S.A."/>
            <person name="Thon M.R."/>
            <person name="Massola Junior N.S."/>
            <person name="Baroncelli R."/>
        </authorList>
    </citation>
    <scope>NUCLEOTIDE SEQUENCE [LARGE SCALE GENOMIC DNA]</scope>
    <source>
        <strain evidence="2 3">LFN0009</strain>
    </source>
</reference>
<dbReference type="EMBL" id="WIGN01000026">
    <property type="protein sequence ID" value="KAF6816648.1"/>
    <property type="molecule type" value="Genomic_DNA"/>
</dbReference>
<dbReference type="Proteomes" id="UP000652219">
    <property type="component" value="Unassembled WGS sequence"/>
</dbReference>
<keyword evidence="2" id="KW-0418">Kinase</keyword>
<feature type="domain" description="Carbohydrate kinase PfkB" evidence="1">
    <location>
        <begin position="47"/>
        <end position="289"/>
    </location>
</feature>
<dbReference type="SUPFAM" id="SSF53613">
    <property type="entry name" value="Ribokinase-like"/>
    <property type="match status" value="1"/>
</dbReference>
<dbReference type="PANTHER" id="PTHR47098">
    <property type="entry name" value="PROTEIN MAK32"/>
    <property type="match status" value="1"/>
</dbReference>
<sequence>MVVLDEIHFPDGRVLRDVPGGSGFYATLGARLAVPQNQASSICCLVVAGDDFPAPVVRQIEGWGVEVRVQRVEGASSTRGLLRYEDDAFAAKTFRYTSPPLRPDVKTLPDRLRQSSVIHTLASPEDATQQALDLRSLHARPLIAWEPSPLHCAGASAGHARAAGCVDVVSPNDAEALAMYGISLDAEEPYDRAAVERCALALAGDEVSSERGRVVVIRCGAEGCLTVSRGRHIWLPAFHGPGSGKVVDATGAGNAFLGAFAVGLRGAGDAVLASAYGAVAASFVVEQVGPPRREVVDGRELWNGEAFVDRLEEYRAKMAKVNVGLEAGGVSETDR</sequence>
<dbReference type="InterPro" id="IPR011611">
    <property type="entry name" value="PfkB_dom"/>
</dbReference>
<evidence type="ECO:0000313" key="3">
    <source>
        <dbReference type="Proteomes" id="UP000652219"/>
    </source>
</evidence>
<keyword evidence="3" id="KW-1185">Reference proteome</keyword>
<evidence type="ECO:0000259" key="1">
    <source>
        <dbReference type="Pfam" id="PF00294"/>
    </source>
</evidence>
<name>A0A8H6N207_9PEZI</name>
<comment type="caution">
    <text evidence="2">The sequence shown here is derived from an EMBL/GenBank/DDBJ whole genome shotgun (WGS) entry which is preliminary data.</text>
</comment>
<dbReference type="Pfam" id="PF00294">
    <property type="entry name" value="PfkB"/>
    <property type="match status" value="1"/>
</dbReference>